<sequence length="383" mass="38863">MPDVGLLLPGVPEGLADDVALVRAMLAVEVAWSRTLVSTGRADAASAARVAEVADALAAEPAGFAAELAAASAATGNPVIALVARLRAEAGDPHAAAVHTGLTSQDVVDTALVLVTRDAAHDTRDGLHRARVALTRLARTHRETPALARTLAQAAAPTTFGARFAGWLQGVAEAEDRLAGVAFPVAWGGAAGTLESVPGDRLDVLRPWAAGLGLAETVAPWHTTRAPVLRIGGAFAEVCAALGTITSDVLAAARPGVEELGEPAGAGRGASSAMPFKRNPVASVLIRRSALVAPHALAQLHTAAGLAVDERPDGAWHAEWPALRELARHAASASALAAELLEGLEVHPDAAARLLAAHPEVGDDPGAAVALVDRALESYGADA</sequence>
<dbReference type="OrthoDB" id="9768878at2"/>
<dbReference type="PRINTS" id="PR00145">
    <property type="entry name" value="ARGSUCLYASE"/>
</dbReference>
<dbReference type="InterPro" id="IPR022761">
    <property type="entry name" value="Fumarate_lyase_N"/>
</dbReference>
<dbReference type="PANTHER" id="PTHR43172:SF2">
    <property type="entry name" value="ADENYLOSUCCINATE LYASE C-TERMINAL DOMAIN-CONTAINING PROTEIN"/>
    <property type="match status" value="1"/>
</dbReference>
<dbReference type="InterPro" id="IPR000362">
    <property type="entry name" value="Fumarate_lyase_fam"/>
</dbReference>
<dbReference type="PRINTS" id="PR00149">
    <property type="entry name" value="FUMRATELYASE"/>
</dbReference>
<evidence type="ECO:0000256" key="2">
    <source>
        <dbReference type="ARBA" id="ARBA00034772"/>
    </source>
</evidence>
<evidence type="ECO:0000313" key="5">
    <source>
        <dbReference type="Proteomes" id="UP000278886"/>
    </source>
</evidence>
<dbReference type="Gene3D" id="1.20.200.10">
    <property type="entry name" value="Fumarase/aspartase (Central domain)"/>
    <property type="match status" value="1"/>
</dbReference>
<evidence type="ECO:0000259" key="3">
    <source>
        <dbReference type="Pfam" id="PF00206"/>
    </source>
</evidence>
<reference evidence="5" key="1">
    <citation type="submission" date="2018-09" db="EMBL/GenBank/DDBJ databases">
        <title>Genome sequencing of strain 2DFWR-13.</title>
        <authorList>
            <person name="Heo J."/>
            <person name="Kim S.-J."/>
            <person name="Kwon S.-W."/>
        </authorList>
    </citation>
    <scope>NUCLEOTIDE SEQUENCE [LARGE SCALE GENOMIC DNA]</scope>
    <source>
        <strain evidence="5">2DFWR-13</strain>
    </source>
</reference>
<dbReference type="KEGG" id="lyd:D7I47_08150"/>
<dbReference type="AlphaFoldDB" id="A0A387B795"/>
<dbReference type="InterPro" id="IPR008948">
    <property type="entry name" value="L-Aspartase-like"/>
</dbReference>
<feature type="domain" description="Fumarate lyase N-terminal" evidence="3">
    <location>
        <begin position="28"/>
        <end position="290"/>
    </location>
</feature>
<dbReference type="EMBL" id="CP032630">
    <property type="protein sequence ID" value="AYF98227.1"/>
    <property type="molecule type" value="Genomic_DNA"/>
</dbReference>
<dbReference type="SUPFAM" id="SSF48557">
    <property type="entry name" value="L-aspartase-like"/>
    <property type="match status" value="1"/>
</dbReference>
<comment type="similarity">
    <text evidence="2">Belongs to the class-II fumarase/aspartase family.</text>
</comment>
<dbReference type="RefSeq" id="WP_120762574.1">
    <property type="nucleotide sequence ID" value="NZ_CP032630.1"/>
</dbReference>
<dbReference type="PANTHER" id="PTHR43172">
    <property type="entry name" value="ADENYLOSUCCINATE LYASE"/>
    <property type="match status" value="1"/>
</dbReference>
<dbReference type="Pfam" id="PF00206">
    <property type="entry name" value="Lyase_1"/>
    <property type="match status" value="1"/>
</dbReference>
<evidence type="ECO:0000313" key="4">
    <source>
        <dbReference type="EMBL" id="AYF98227.1"/>
    </source>
</evidence>
<proteinExistence type="inferred from homology"/>
<gene>
    <name evidence="4" type="ORF">D7I47_08150</name>
</gene>
<keyword evidence="1 4" id="KW-0456">Lyase</keyword>
<keyword evidence="5" id="KW-1185">Reference proteome</keyword>
<accession>A0A387B795</accession>
<organism evidence="4 5">
    <name type="scientific">Protaetiibacter intestinalis</name>
    <dbReference type="NCBI Taxonomy" id="2419774"/>
    <lineage>
        <taxon>Bacteria</taxon>
        <taxon>Bacillati</taxon>
        <taxon>Actinomycetota</taxon>
        <taxon>Actinomycetes</taxon>
        <taxon>Micrococcales</taxon>
        <taxon>Microbacteriaceae</taxon>
        <taxon>Protaetiibacter</taxon>
    </lineage>
</organism>
<dbReference type="GO" id="GO:0016829">
    <property type="term" value="F:lyase activity"/>
    <property type="evidence" value="ECO:0007669"/>
    <property type="project" value="UniProtKB-KW"/>
</dbReference>
<name>A0A387B795_9MICO</name>
<protein>
    <submittedName>
        <fullName evidence="4">Adenylosuccinate lyase</fullName>
    </submittedName>
</protein>
<dbReference type="Proteomes" id="UP000278886">
    <property type="component" value="Chromosome"/>
</dbReference>
<evidence type="ECO:0000256" key="1">
    <source>
        <dbReference type="ARBA" id="ARBA00023239"/>
    </source>
</evidence>